<proteinExistence type="predicted"/>
<organism evidence="2 3">
    <name type="scientific">Zoarces viviparus</name>
    <name type="common">Viviparous eelpout</name>
    <name type="synonym">Blennius viviparus</name>
    <dbReference type="NCBI Taxonomy" id="48416"/>
    <lineage>
        <taxon>Eukaryota</taxon>
        <taxon>Metazoa</taxon>
        <taxon>Chordata</taxon>
        <taxon>Craniata</taxon>
        <taxon>Vertebrata</taxon>
        <taxon>Euteleostomi</taxon>
        <taxon>Actinopterygii</taxon>
        <taxon>Neopterygii</taxon>
        <taxon>Teleostei</taxon>
        <taxon>Neoteleostei</taxon>
        <taxon>Acanthomorphata</taxon>
        <taxon>Eupercaria</taxon>
        <taxon>Perciformes</taxon>
        <taxon>Cottioidei</taxon>
        <taxon>Zoarcales</taxon>
        <taxon>Zoarcidae</taxon>
        <taxon>Zoarcinae</taxon>
        <taxon>Zoarces</taxon>
    </lineage>
</organism>
<evidence type="ECO:0000313" key="2">
    <source>
        <dbReference type="EMBL" id="KAK9520717.1"/>
    </source>
</evidence>
<dbReference type="AlphaFoldDB" id="A0AAW1EFE8"/>
<protein>
    <submittedName>
        <fullName evidence="2">Uncharacterized protein</fullName>
    </submittedName>
</protein>
<evidence type="ECO:0000313" key="3">
    <source>
        <dbReference type="Proteomes" id="UP001488805"/>
    </source>
</evidence>
<comment type="caution">
    <text evidence="2">The sequence shown here is derived from an EMBL/GenBank/DDBJ whole genome shotgun (WGS) entry which is preliminary data.</text>
</comment>
<feature type="compositionally biased region" description="Polar residues" evidence="1">
    <location>
        <begin position="72"/>
        <end position="89"/>
    </location>
</feature>
<reference evidence="2 3" key="1">
    <citation type="journal article" date="2024" name="Genome Biol. Evol.">
        <title>Chromosome-level genome assembly of the viviparous eelpout Zoarces viviparus.</title>
        <authorList>
            <person name="Fuhrmann N."/>
            <person name="Brasseur M.V."/>
            <person name="Bakowski C.E."/>
            <person name="Podsiadlowski L."/>
            <person name="Prost S."/>
            <person name="Krehenwinkel H."/>
            <person name="Mayer C."/>
        </authorList>
    </citation>
    <scope>NUCLEOTIDE SEQUENCE [LARGE SCALE GENOMIC DNA]</scope>
    <source>
        <strain evidence="2">NO-MEL_2022_Ind0_liver</strain>
    </source>
</reference>
<dbReference type="EMBL" id="JBCEZU010000329">
    <property type="protein sequence ID" value="KAK9520717.1"/>
    <property type="molecule type" value="Genomic_DNA"/>
</dbReference>
<dbReference type="Proteomes" id="UP001488805">
    <property type="component" value="Unassembled WGS sequence"/>
</dbReference>
<gene>
    <name evidence="2" type="ORF">VZT92_020588</name>
</gene>
<keyword evidence="3" id="KW-1185">Reference proteome</keyword>
<evidence type="ECO:0000256" key="1">
    <source>
        <dbReference type="SAM" id="MobiDB-lite"/>
    </source>
</evidence>
<feature type="region of interest" description="Disordered" evidence="1">
    <location>
        <begin position="68"/>
        <end position="89"/>
    </location>
</feature>
<name>A0AAW1EFE8_ZOAVI</name>
<sequence length="89" mass="9795">MGSAGCAKTGSLTERLYPPHHYLHPQRLSRNDRASTAVPQPYSAAGFTDSRACFPLFVSPSIPSLYTRPPFTVQSPDRSRQPQCSHLPP</sequence>
<accession>A0AAW1EFE8</accession>